<feature type="region of interest" description="Disordered" evidence="1">
    <location>
        <begin position="123"/>
        <end position="144"/>
    </location>
</feature>
<evidence type="ECO:0000313" key="3">
    <source>
        <dbReference type="Proteomes" id="UP000324767"/>
    </source>
</evidence>
<gene>
    <name evidence="2" type="ORF">FRX48_04079</name>
</gene>
<feature type="region of interest" description="Disordered" evidence="1">
    <location>
        <begin position="61"/>
        <end position="111"/>
    </location>
</feature>
<dbReference type="AlphaFoldDB" id="A0A5M8PQW3"/>
<comment type="caution">
    <text evidence="2">The sequence shown here is derived from an EMBL/GenBank/DDBJ whole genome shotgun (WGS) entry which is preliminary data.</text>
</comment>
<dbReference type="InterPro" id="IPR043472">
    <property type="entry name" value="Macro_dom-like"/>
</dbReference>
<proteinExistence type="predicted"/>
<dbReference type="Proteomes" id="UP000324767">
    <property type="component" value="Unassembled WGS sequence"/>
</dbReference>
<accession>A0A5M8PQW3</accession>
<protein>
    <submittedName>
        <fullName evidence="2">ADP-ribose 1-phosphate phosphatase</fullName>
    </submittedName>
</protein>
<dbReference type="OrthoDB" id="2155246at2759"/>
<sequence length="144" mass="15902">MKVENPHDSEKNAKGPGELWSVRINSGLFHVPWEETKRVLEGGGIDVVVVTPQVEVNVNQDAQRDWKRRRSAEVKSKRGKRPHPAKAAISDEMAKVSEDKPMRRNDLRSRVGHGEAVILEGIDAAEDVGAESGVEPSGHPKKTQ</sequence>
<dbReference type="Gene3D" id="3.40.220.10">
    <property type="entry name" value="Leucine Aminopeptidase, subunit E, domain 1"/>
    <property type="match status" value="1"/>
</dbReference>
<reference evidence="2 3" key="1">
    <citation type="submission" date="2019-09" db="EMBL/GenBank/DDBJ databases">
        <title>The hologenome of the rock-dwelling lichen Lasallia pustulata.</title>
        <authorList>
            <person name="Greshake Tzovaras B."/>
            <person name="Segers F."/>
            <person name="Bicker A."/>
            <person name="Dal Grande F."/>
            <person name="Otte J."/>
            <person name="Hankeln T."/>
            <person name="Schmitt I."/>
            <person name="Ebersberger I."/>
        </authorList>
    </citation>
    <scope>NUCLEOTIDE SEQUENCE [LARGE SCALE GENOMIC DNA]</scope>
    <source>
        <strain evidence="2">A1-1</strain>
    </source>
</reference>
<evidence type="ECO:0000313" key="2">
    <source>
        <dbReference type="EMBL" id="KAA6411929.1"/>
    </source>
</evidence>
<feature type="compositionally biased region" description="Basic and acidic residues" evidence="1">
    <location>
        <begin position="92"/>
        <end position="111"/>
    </location>
</feature>
<name>A0A5M8PQW3_9LECA</name>
<dbReference type="EMBL" id="VXIT01000006">
    <property type="protein sequence ID" value="KAA6411929.1"/>
    <property type="molecule type" value="Genomic_DNA"/>
</dbReference>
<organism evidence="2 3">
    <name type="scientific">Lasallia pustulata</name>
    <dbReference type="NCBI Taxonomy" id="136370"/>
    <lineage>
        <taxon>Eukaryota</taxon>
        <taxon>Fungi</taxon>
        <taxon>Dikarya</taxon>
        <taxon>Ascomycota</taxon>
        <taxon>Pezizomycotina</taxon>
        <taxon>Lecanoromycetes</taxon>
        <taxon>OSLEUM clade</taxon>
        <taxon>Umbilicariomycetidae</taxon>
        <taxon>Umbilicariales</taxon>
        <taxon>Umbilicariaceae</taxon>
        <taxon>Lasallia</taxon>
    </lineage>
</organism>
<evidence type="ECO:0000256" key="1">
    <source>
        <dbReference type="SAM" id="MobiDB-lite"/>
    </source>
</evidence>